<dbReference type="AlphaFoldDB" id="A0A565B8N9"/>
<comment type="caution">
    <text evidence="2">The sequence shown here is derived from an EMBL/GenBank/DDBJ whole genome shotgun (WGS) entry which is preliminary data.</text>
</comment>
<gene>
    <name evidence="2" type="ORF">ANE_LOCUS7714</name>
</gene>
<dbReference type="Proteomes" id="UP000489600">
    <property type="component" value="Unassembled WGS sequence"/>
</dbReference>
<proteinExistence type="predicted"/>
<dbReference type="EMBL" id="CABITT030000003">
    <property type="protein sequence ID" value="VVA97269.1"/>
    <property type="molecule type" value="Genomic_DNA"/>
</dbReference>
<keyword evidence="3" id="KW-1185">Reference proteome</keyword>
<feature type="region of interest" description="Disordered" evidence="1">
    <location>
        <begin position="1"/>
        <end position="23"/>
    </location>
</feature>
<organism evidence="2 3">
    <name type="scientific">Arabis nemorensis</name>
    <dbReference type="NCBI Taxonomy" id="586526"/>
    <lineage>
        <taxon>Eukaryota</taxon>
        <taxon>Viridiplantae</taxon>
        <taxon>Streptophyta</taxon>
        <taxon>Embryophyta</taxon>
        <taxon>Tracheophyta</taxon>
        <taxon>Spermatophyta</taxon>
        <taxon>Magnoliopsida</taxon>
        <taxon>eudicotyledons</taxon>
        <taxon>Gunneridae</taxon>
        <taxon>Pentapetalae</taxon>
        <taxon>rosids</taxon>
        <taxon>malvids</taxon>
        <taxon>Brassicales</taxon>
        <taxon>Brassicaceae</taxon>
        <taxon>Arabideae</taxon>
        <taxon>Arabis</taxon>
    </lineage>
</organism>
<reference evidence="2" key="1">
    <citation type="submission" date="2019-07" db="EMBL/GenBank/DDBJ databases">
        <authorList>
            <person name="Dittberner H."/>
        </authorList>
    </citation>
    <scope>NUCLEOTIDE SEQUENCE [LARGE SCALE GENOMIC DNA]</scope>
</reference>
<evidence type="ECO:0000313" key="3">
    <source>
        <dbReference type="Proteomes" id="UP000489600"/>
    </source>
</evidence>
<sequence length="63" mass="7155">MENKREELENKRAELENAHNSTREELNQMKKTMKANFSGLFERKLSVGISPGMPMAKVDASSD</sequence>
<accession>A0A565B8N9</accession>
<evidence type="ECO:0000256" key="1">
    <source>
        <dbReference type="SAM" id="MobiDB-lite"/>
    </source>
</evidence>
<name>A0A565B8N9_9BRAS</name>
<protein>
    <submittedName>
        <fullName evidence="2">Uncharacterized protein</fullName>
    </submittedName>
</protein>
<evidence type="ECO:0000313" key="2">
    <source>
        <dbReference type="EMBL" id="VVA97269.1"/>
    </source>
</evidence>